<proteinExistence type="predicted"/>
<comment type="caution">
    <text evidence="2">The sequence shown here is derived from an EMBL/GenBank/DDBJ whole genome shotgun (WGS) entry which is preliminary data.</text>
</comment>
<keyword evidence="3" id="KW-1185">Reference proteome</keyword>
<evidence type="ECO:0000313" key="3">
    <source>
        <dbReference type="Proteomes" id="UP000735302"/>
    </source>
</evidence>
<feature type="region of interest" description="Disordered" evidence="1">
    <location>
        <begin position="1"/>
        <end position="42"/>
    </location>
</feature>
<accession>A0AAV4A4J2</accession>
<dbReference type="EMBL" id="BLXT01003576">
    <property type="protein sequence ID" value="GFO02197.1"/>
    <property type="molecule type" value="Genomic_DNA"/>
</dbReference>
<dbReference type="AlphaFoldDB" id="A0AAV4A4J2"/>
<reference evidence="2 3" key="1">
    <citation type="journal article" date="2021" name="Elife">
        <title>Chloroplast acquisition without the gene transfer in kleptoplastic sea slugs, Plakobranchus ocellatus.</title>
        <authorList>
            <person name="Maeda T."/>
            <person name="Takahashi S."/>
            <person name="Yoshida T."/>
            <person name="Shimamura S."/>
            <person name="Takaki Y."/>
            <person name="Nagai Y."/>
            <person name="Toyoda A."/>
            <person name="Suzuki Y."/>
            <person name="Arimoto A."/>
            <person name="Ishii H."/>
            <person name="Satoh N."/>
            <person name="Nishiyama T."/>
            <person name="Hasebe M."/>
            <person name="Maruyama T."/>
            <person name="Minagawa J."/>
            <person name="Obokata J."/>
            <person name="Shigenobu S."/>
        </authorList>
    </citation>
    <scope>NUCLEOTIDE SEQUENCE [LARGE SCALE GENOMIC DNA]</scope>
</reference>
<name>A0AAV4A4J2_9GAST</name>
<organism evidence="2 3">
    <name type="scientific">Plakobranchus ocellatus</name>
    <dbReference type="NCBI Taxonomy" id="259542"/>
    <lineage>
        <taxon>Eukaryota</taxon>
        <taxon>Metazoa</taxon>
        <taxon>Spiralia</taxon>
        <taxon>Lophotrochozoa</taxon>
        <taxon>Mollusca</taxon>
        <taxon>Gastropoda</taxon>
        <taxon>Heterobranchia</taxon>
        <taxon>Euthyneura</taxon>
        <taxon>Panpulmonata</taxon>
        <taxon>Sacoglossa</taxon>
        <taxon>Placobranchoidea</taxon>
        <taxon>Plakobranchidae</taxon>
        <taxon>Plakobranchus</taxon>
    </lineage>
</organism>
<evidence type="ECO:0000256" key="1">
    <source>
        <dbReference type="SAM" id="MobiDB-lite"/>
    </source>
</evidence>
<feature type="region of interest" description="Disordered" evidence="1">
    <location>
        <begin position="59"/>
        <end position="89"/>
    </location>
</feature>
<sequence length="89" mass="9350">MMKSPAQRQPAGEDNTVLINVSKHSLAQPPPARGDQPISGRESYRARELTLELLAVCSRDGNLPGPQGVGGGNQGTVPGRPTDGQNVYS</sequence>
<evidence type="ECO:0000313" key="2">
    <source>
        <dbReference type="EMBL" id="GFO02197.1"/>
    </source>
</evidence>
<dbReference type="Proteomes" id="UP000735302">
    <property type="component" value="Unassembled WGS sequence"/>
</dbReference>
<gene>
    <name evidence="2" type="ORF">PoB_002870200</name>
</gene>
<protein>
    <submittedName>
        <fullName evidence="2">Uncharacterized protein</fullName>
    </submittedName>
</protein>